<dbReference type="KEGG" id="parq:DSM112329_01225"/>
<dbReference type="PROSITE" id="PS51819">
    <property type="entry name" value="VOC"/>
    <property type="match status" value="2"/>
</dbReference>
<dbReference type="GO" id="GO:0018577">
    <property type="term" value="F:catechol 2,3-dioxygenase activity"/>
    <property type="evidence" value="ECO:0007669"/>
    <property type="project" value="UniProtKB-EC"/>
</dbReference>
<dbReference type="SUPFAM" id="SSF54593">
    <property type="entry name" value="Glyoxalase/Bleomycin resistance protein/Dihydroxybiphenyl dioxygenase"/>
    <property type="match status" value="2"/>
</dbReference>
<feature type="compositionally biased region" description="Pro residues" evidence="1">
    <location>
        <begin position="11"/>
        <end position="21"/>
    </location>
</feature>
<dbReference type="EC" id="1.13.11.2" evidence="3"/>
<dbReference type="AlphaFoldDB" id="A0AAU7ARV6"/>
<gene>
    <name evidence="3" type="primary">catE_2</name>
    <name evidence="3" type="ORF">DSM112329_01225</name>
</gene>
<feature type="region of interest" description="Disordered" evidence="1">
    <location>
        <begin position="1"/>
        <end position="21"/>
    </location>
</feature>
<proteinExistence type="predicted"/>
<organism evidence="3">
    <name type="scientific">Paraconexibacter sp. AEG42_29</name>
    <dbReference type="NCBI Taxonomy" id="2997339"/>
    <lineage>
        <taxon>Bacteria</taxon>
        <taxon>Bacillati</taxon>
        <taxon>Actinomycetota</taxon>
        <taxon>Thermoleophilia</taxon>
        <taxon>Solirubrobacterales</taxon>
        <taxon>Paraconexibacteraceae</taxon>
        <taxon>Paraconexibacter</taxon>
    </lineage>
</organism>
<dbReference type="PANTHER" id="PTHR43279">
    <property type="entry name" value="CATECHOL-2,3-DIOXYGENASE"/>
    <property type="match status" value="1"/>
</dbReference>
<feature type="domain" description="VOC" evidence="2">
    <location>
        <begin position="186"/>
        <end position="309"/>
    </location>
</feature>
<dbReference type="RefSeq" id="WP_354700932.1">
    <property type="nucleotide sequence ID" value="NZ_CP114014.1"/>
</dbReference>
<dbReference type="InterPro" id="IPR037523">
    <property type="entry name" value="VOC_core"/>
</dbReference>
<reference evidence="3" key="1">
    <citation type="submission" date="2022-12" db="EMBL/GenBank/DDBJ databases">
        <title>Paraconexibacter alkalitolerans sp. nov. and Baekduia alba sp. nov., isolated from soil and emended description of the genera Paraconexibacter (Chun et al., 2020) and Baekduia (An et al., 2020).</title>
        <authorList>
            <person name="Vieira S."/>
            <person name="Huber K.J."/>
            <person name="Geppert A."/>
            <person name="Wolf J."/>
            <person name="Neumann-Schaal M."/>
            <person name="Muesken M."/>
            <person name="Overmann J."/>
        </authorList>
    </citation>
    <scope>NUCLEOTIDE SEQUENCE</scope>
    <source>
        <strain evidence="3">AEG42_29</strain>
    </source>
</reference>
<dbReference type="Pfam" id="PF00903">
    <property type="entry name" value="Glyoxalase"/>
    <property type="match status" value="2"/>
</dbReference>
<dbReference type="InterPro" id="IPR029068">
    <property type="entry name" value="Glyas_Bleomycin-R_OHBP_Dase"/>
</dbReference>
<feature type="domain" description="VOC" evidence="2">
    <location>
        <begin position="27"/>
        <end position="142"/>
    </location>
</feature>
<dbReference type="InterPro" id="IPR004360">
    <property type="entry name" value="Glyas_Fos-R_dOase_dom"/>
</dbReference>
<dbReference type="EMBL" id="CP114014">
    <property type="protein sequence ID" value="XAY04392.1"/>
    <property type="molecule type" value="Genomic_DNA"/>
</dbReference>
<dbReference type="Gene3D" id="3.10.180.10">
    <property type="entry name" value="2,3-Dihydroxybiphenyl 1,2-Dioxygenase, domain 1"/>
    <property type="match status" value="2"/>
</dbReference>
<keyword evidence="3" id="KW-0560">Oxidoreductase</keyword>
<sequence length="309" mass="32800">MTIQEHRHMPSPSPTTAPAPTLPATLRLGAVDLTVTHLDQSVAWYTTALGLRVHRHDLDVAELGDGSVTTVVLHEDAQARAPHRTAGLYHYALLYPSREDLARAAVRLSATRVPVQGASDHGTHEAIYLADPDGNGVELAADRPREQWPTPEEEFSGGGPRPLDVDSLLAAVAGEPAEPQVRPGLRMGHVHLHVGSVEEGLAFYRDILGLEVWGRLPTAAFVSAGGYHHHLAFNVWRGPGVPAPPPHTVGLRHWTIELAAADEVAAVRARLDGAGVPTEDVPNGFLARDPWAIAVQVIAPAAAGTGAPA</sequence>
<dbReference type="CDD" id="cd16359">
    <property type="entry name" value="VOC_BsCatE_like_C"/>
    <property type="match status" value="1"/>
</dbReference>
<dbReference type="PANTHER" id="PTHR43279:SF1">
    <property type="entry name" value="CATECHOL-2,3-DIOXYGENASE"/>
    <property type="match status" value="1"/>
</dbReference>
<evidence type="ECO:0000256" key="1">
    <source>
        <dbReference type="SAM" id="MobiDB-lite"/>
    </source>
</evidence>
<evidence type="ECO:0000259" key="2">
    <source>
        <dbReference type="PROSITE" id="PS51819"/>
    </source>
</evidence>
<name>A0AAU7ARV6_9ACTN</name>
<accession>A0AAU7ARV6</accession>
<evidence type="ECO:0000313" key="3">
    <source>
        <dbReference type="EMBL" id="XAY04392.1"/>
    </source>
</evidence>
<protein>
    <submittedName>
        <fullName evidence="3">Catechol-2,3-dioxygenase</fullName>
        <ecNumber evidence="3">1.13.11.2</ecNumber>
    </submittedName>
</protein>